<accession>M0B7Z8</accession>
<dbReference type="PATRIC" id="fig|1227491.4.peg.2111"/>
<keyword evidence="3" id="KW-1185">Reference proteome</keyword>
<feature type="compositionally biased region" description="Basic and acidic residues" evidence="1">
    <location>
        <begin position="40"/>
        <end position="51"/>
    </location>
</feature>
<dbReference type="Proteomes" id="UP000011591">
    <property type="component" value="Unassembled WGS sequence"/>
</dbReference>
<name>M0B7Z8_9EURY</name>
<feature type="compositionally biased region" description="Acidic residues" evidence="1">
    <location>
        <begin position="1"/>
        <end position="11"/>
    </location>
</feature>
<sequence length="85" mass="9514">MSSEQSTDDTEQFQTWEIGVHPAGHPDNWEHHHPPAGTEEEARKKAIKQAREDGMTDPCVYMVAGPFNPDSYTLSTGTDRSEVDQ</sequence>
<feature type="region of interest" description="Disordered" evidence="1">
    <location>
        <begin position="1"/>
        <end position="51"/>
    </location>
</feature>
<reference evidence="2 3" key="1">
    <citation type="journal article" date="2014" name="PLoS Genet.">
        <title>Phylogenetically driven sequencing of extremely halophilic archaea reveals strategies for static and dynamic osmo-response.</title>
        <authorList>
            <person name="Becker E.A."/>
            <person name="Seitzer P.M."/>
            <person name="Tritt A."/>
            <person name="Larsen D."/>
            <person name="Krusor M."/>
            <person name="Yao A.I."/>
            <person name="Wu D."/>
            <person name="Madern D."/>
            <person name="Eisen J.A."/>
            <person name="Darling A.E."/>
            <person name="Facciotti M.T."/>
        </authorList>
    </citation>
    <scope>NUCLEOTIDE SEQUENCE [LARGE SCALE GENOMIC DNA]</scope>
    <source>
        <strain evidence="2 3">DSM 13077</strain>
    </source>
</reference>
<dbReference type="AlphaFoldDB" id="M0B7Z8"/>
<gene>
    <name evidence="2" type="ORF">C480_10265</name>
</gene>
<organism evidence="2 3">
    <name type="scientific">Natrialba aegyptia DSM 13077</name>
    <dbReference type="NCBI Taxonomy" id="1227491"/>
    <lineage>
        <taxon>Archaea</taxon>
        <taxon>Methanobacteriati</taxon>
        <taxon>Methanobacteriota</taxon>
        <taxon>Stenosarchaea group</taxon>
        <taxon>Halobacteria</taxon>
        <taxon>Halobacteriales</taxon>
        <taxon>Natrialbaceae</taxon>
        <taxon>Natrialba</taxon>
    </lineage>
</organism>
<comment type="caution">
    <text evidence="2">The sequence shown here is derived from an EMBL/GenBank/DDBJ whole genome shotgun (WGS) entry which is preliminary data.</text>
</comment>
<evidence type="ECO:0000313" key="2">
    <source>
        <dbReference type="EMBL" id="ELZ05774.1"/>
    </source>
</evidence>
<proteinExistence type="predicted"/>
<dbReference type="RefSeq" id="WP_006665517.1">
    <property type="nucleotide sequence ID" value="NZ_AOIP01000022.1"/>
</dbReference>
<dbReference type="EMBL" id="AOIP01000022">
    <property type="protein sequence ID" value="ELZ05774.1"/>
    <property type="molecule type" value="Genomic_DNA"/>
</dbReference>
<protein>
    <submittedName>
        <fullName evidence="2">Uncharacterized protein</fullName>
    </submittedName>
</protein>
<evidence type="ECO:0000256" key="1">
    <source>
        <dbReference type="SAM" id="MobiDB-lite"/>
    </source>
</evidence>
<evidence type="ECO:0000313" key="3">
    <source>
        <dbReference type="Proteomes" id="UP000011591"/>
    </source>
</evidence>